<keyword evidence="5 6" id="KW-0472">Membrane</keyword>
<keyword evidence="2" id="KW-1003">Cell membrane</keyword>
<evidence type="ECO:0000313" key="7">
    <source>
        <dbReference type="EMBL" id="MCC2198421.1"/>
    </source>
</evidence>
<evidence type="ECO:0000313" key="8">
    <source>
        <dbReference type="Proteomes" id="UP001430637"/>
    </source>
</evidence>
<dbReference type="EMBL" id="JAJEQL010000002">
    <property type="protein sequence ID" value="MCC2198421.1"/>
    <property type="molecule type" value="Genomic_DNA"/>
</dbReference>
<gene>
    <name evidence="7" type="ORF">LKD23_01350</name>
</gene>
<name>A0ABS8F5A8_9FIRM</name>
<evidence type="ECO:0000256" key="2">
    <source>
        <dbReference type="ARBA" id="ARBA00022475"/>
    </source>
</evidence>
<evidence type="ECO:0000256" key="4">
    <source>
        <dbReference type="ARBA" id="ARBA00022989"/>
    </source>
</evidence>
<dbReference type="InterPro" id="IPR050833">
    <property type="entry name" value="Poly_Biosynth_Transport"/>
</dbReference>
<evidence type="ECO:0000256" key="6">
    <source>
        <dbReference type="SAM" id="Phobius"/>
    </source>
</evidence>
<accession>A0ABS8F5A8</accession>
<organism evidence="7 8">
    <name type="scientific">Faecalibacterium butyricigenerans</name>
    <dbReference type="NCBI Taxonomy" id="1851427"/>
    <lineage>
        <taxon>Bacteria</taxon>
        <taxon>Bacillati</taxon>
        <taxon>Bacillota</taxon>
        <taxon>Clostridia</taxon>
        <taxon>Eubacteriales</taxon>
        <taxon>Oscillospiraceae</taxon>
        <taxon>Faecalibacterium</taxon>
    </lineage>
</organism>
<evidence type="ECO:0000256" key="3">
    <source>
        <dbReference type="ARBA" id="ARBA00022692"/>
    </source>
</evidence>
<keyword evidence="8" id="KW-1185">Reference proteome</keyword>
<feature type="transmembrane region" description="Helical" evidence="6">
    <location>
        <begin position="42"/>
        <end position="65"/>
    </location>
</feature>
<feature type="transmembrane region" description="Helical" evidence="6">
    <location>
        <begin position="477"/>
        <end position="500"/>
    </location>
</feature>
<dbReference type="PANTHER" id="PTHR30250:SF24">
    <property type="entry name" value="STAGE V SPORULATION PROTEIN B"/>
    <property type="match status" value="1"/>
</dbReference>
<feature type="transmembrane region" description="Helical" evidence="6">
    <location>
        <begin position="414"/>
        <end position="432"/>
    </location>
</feature>
<sequence length="529" mass="55996">MGKSYLKNAALMTGADVLLRLAGMGLRIWLANALGGEGMGLYQLVLAVYSLFVTLATAGVSVAATRLMAEELARSPAEARGMLRRLLLAGAGLGVAALAAQFGLAGLAARWWLGDARAAGALRVSSLGLPWMAVSSVLRGFFIARRRVEPNVLSQLAEQTVRIGIVWAALGRADALGWDAGQRCTAVLGATAASEAVSTGLMALFYCREARRCFGSQPAQRPHDPGRRLWDILWPVEGGRCLASALHTAENMLVPACLAVYLQCSGGRAEAVTQYGNLKGMALPLLTFPFGLLGSLSVLLMPEITQAHLRGQSRRLSVLIDRMLRLTGYFSALAGAAFWVWGQPLAEALYGSAEAGSYLVILGPAMPLMYLESMVDGAMKGMGEQKAVFRYSMWDSCLRIAGVVLLLPRFGMKGFLFVILLSSLYTCAANTGRLLSSCGLPLRLWRWLGAPGLAGTAGAGAGLVLRKLLTPWLARGVPAQLAAVALGGAGMTLVCFAAAWPLGLGEELRDVAAGERRHKSAGHGEKNRV</sequence>
<comment type="subcellular location">
    <subcellularLocation>
        <location evidence="1">Cell membrane</location>
        <topology evidence="1">Multi-pass membrane protein</topology>
    </subcellularLocation>
</comment>
<keyword evidence="3 6" id="KW-0812">Transmembrane</keyword>
<feature type="transmembrane region" description="Helical" evidence="6">
    <location>
        <begin position="348"/>
        <end position="371"/>
    </location>
</feature>
<evidence type="ECO:0000256" key="1">
    <source>
        <dbReference type="ARBA" id="ARBA00004651"/>
    </source>
</evidence>
<feature type="transmembrane region" description="Helical" evidence="6">
    <location>
        <begin position="444"/>
        <end position="465"/>
    </location>
</feature>
<protein>
    <submittedName>
        <fullName evidence="7">Oligosaccharide flippase family protein</fullName>
    </submittedName>
</protein>
<feature type="transmembrane region" description="Helical" evidence="6">
    <location>
        <begin position="9"/>
        <end position="30"/>
    </location>
</feature>
<evidence type="ECO:0000256" key="5">
    <source>
        <dbReference type="ARBA" id="ARBA00023136"/>
    </source>
</evidence>
<feature type="transmembrane region" description="Helical" evidence="6">
    <location>
        <begin position="124"/>
        <end position="144"/>
    </location>
</feature>
<dbReference type="Pfam" id="PF01943">
    <property type="entry name" value="Polysacc_synt"/>
    <property type="match status" value="1"/>
</dbReference>
<keyword evidence="4 6" id="KW-1133">Transmembrane helix</keyword>
<comment type="caution">
    <text evidence="7">The sequence shown here is derived from an EMBL/GenBank/DDBJ whole genome shotgun (WGS) entry which is preliminary data.</text>
</comment>
<feature type="transmembrane region" description="Helical" evidence="6">
    <location>
        <begin position="282"/>
        <end position="302"/>
    </location>
</feature>
<feature type="transmembrane region" description="Helical" evidence="6">
    <location>
        <begin position="323"/>
        <end position="342"/>
    </location>
</feature>
<dbReference type="PANTHER" id="PTHR30250">
    <property type="entry name" value="PST FAMILY PREDICTED COLANIC ACID TRANSPORTER"/>
    <property type="match status" value="1"/>
</dbReference>
<dbReference type="InterPro" id="IPR002797">
    <property type="entry name" value="Polysacc_synth"/>
</dbReference>
<proteinExistence type="predicted"/>
<reference evidence="7" key="1">
    <citation type="submission" date="2021-10" db="EMBL/GenBank/DDBJ databases">
        <title>Anaerobic single-cell dispensing facilitates the cultivation of human gut bacteria.</title>
        <authorList>
            <person name="Afrizal A."/>
        </authorList>
    </citation>
    <scope>NUCLEOTIDE SEQUENCE</scope>
    <source>
        <strain evidence="7">CLA-AA-H233</strain>
    </source>
</reference>
<feature type="transmembrane region" description="Helical" evidence="6">
    <location>
        <begin position="86"/>
        <end position="112"/>
    </location>
</feature>
<dbReference type="RefSeq" id="WP_227620013.1">
    <property type="nucleotide sequence ID" value="NZ_JAJEQL010000002.1"/>
</dbReference>
<dbReference type="Proteomes" id="UP001430637">
    <property type="component" value="Unassembled WGS sequence"/>
</dbReference>